<dbReference type="Gene3D" id="1.20.920.10">
    <property type="entry name" value="Bromodomain-like"/>
    <property type="match status" value="1"/>
</dbReference>
<evidence type="ECO:0000313" key="5">
    <source>
        <dbReference type="RefSeq" id="XP_039130420.1"/>
    </source>
</evidence>
<dbReference type="GeneID" id="120266836"/>
<evidence type="ECO:0000256" key="2">
    <source>
        <dbReference type="PROSITE-ProRule" id="PRU00035"/>
    </source>
</evidence>
<dbReference type="PANTHER" id="PTHR46136:SF19">
    <property type="entry name" value="TRANSCRIPTION FACTOR GTE12"/>
    <property type="match status" value="1"/>
</dbReference>
<evidence type="ECO:0000259" key="3">
    <source>
        <dbReference type="PROSITE" id="PS50014"/>
    </source>
</evidence>
<dbReference type="PRINTS" id="PR00503">
    <property type="entry name" value="BROMODOMAIN"/>
</dbReference>
<accession>A0AB40BSH9</accession>
<keyword evidence="4" id="KW-1185">Reference proteome</keyword>
<dbReference type="Proteomes" id="UP001515500">
    <property type="component" value="Chromosome 8"/>
</dbReference>
<sequence length="146" mass="16239">MESRVTDLGYGGYGRCHSSNSYKRLSAVSGNCKVLMSRKRKTPDPSMPWMGADNCSEAIMVSEKSKLTSVMANAPKDNTSCMSKGQDEKDQKMDIRTVRQCAIILKKLMSHQVGWVFNQPVDPVKLNIPDYFSIISKPMDLGTIKA</sequence>
<gene>
    <name evidence="5" type="primary">LOC120266836</name>
</gene>
<dbReference type="SUPFAM" id="SSF47370">
    <property type="entry name" value="Bromodomain"/>
    <property type="match status" value="1"/>
</dbReference>
<organism evidence="4 5">
    <name type="scientific">Dioscorea cayennensis subsp. rotundata</name>
    <name type="common">White Guinea yam</name>
    <name type="synonym">Dioscorea rotundata</name>
    <dbReference type="NCBI Taxonomy" id="55577"/>
    <lineage>
        <taxon>Eukaryota</taxon>
        <taxon>Viridiplantae</taxon>
        <taxon>Streptophyta</taxon>
        <taxon>Embryophyta</taxon>
        <taxon>Tracheophyta</taxon>
        <taxon>Spermatophyta</taxon>
        <taxon>Magnoliopsida</taxon>
        <taxon>Liliopsida</taxon>
        <taxon>Dioscoreales</taxon>
        <taxon>Dioscoreaceae</taxon>
        <taxon>Dioscorea</taxon>
    </lineage>
</organism>
<evidence type="ECO:0000256" key="1">
    <source>
        <dbReference type="ARBA" id="ARBA00023117"/>
    </source>
</evidence>
<dbReference type="RefSeq" id="XP_039130420.1">
    <property type="nucleotide sequence ID" value="XM_039274486.1"/>
</dbReference>
<feature type="domain" description="Bromo" evidence="3">
    <location>
        <begin position="109"/>
        <end position="146"/>
    </location>
</feature>
<dbReference type="InterPro" id="IPR036427">
    <property type="entry name" value="Bromodomain-like_sf"/>
</dbReference>
<dbReference type="InterPro" id="IPR001487">
    <property type="entry name" value="Bromodomain"/>
</dbReference>
<reference evidence="5" key="1">
    <citation type="submission" date="2025-08" db="UniProtKB">
        <authorList>
            <consortium name="RefSeq"/>
        </authorList>
    </citation>
    <scope>IDENTIFICATION</scope>
</reference>
<keyword evidence="1 2" id="KW-0103">Bromodomain</keyword>
<dbReference type="PROSITE" id="PS50014">
    <property type="entry name" value="BROMODOMAIN_2"/>
    <property type="match status" value="1"/>
</dbReference>
<name>A0AB40BSH9_DIOCR</name>
<dbReference type="Pfam" id="PF00439">
    <property type="entry name" value="Bromodomain"/>
    <property type="match status" value="1"/>
</dbReference>
<protein>
    <submittedName>
        <fullName evidence="5">Transcription factor GTE12-like</fullName>
    </submittedName>
</protein>
<dbReference type="PANTHER" id="PTHR46136">
    <property type="entry name" value="TRANSCRIPTION FACTOR GTE8"/>
    <property type="match status" value="1"/>
</dbReference>
<dbReference type="AlphaFoldDB" id="A0AB40BSH9"/>
<evidence type="ECO:0000313" key="4">
    <source>
        <dbReference type="Proteomes" id="UP001515500"/>
    </source>
</evidence>
<dbReference type="InterPro" id="IPR052442">
    <property type="entry name" value="Env_Response_Regulator"/>
</dbReference>
<proteinExistence type="predicted"/>